<sequence length="115" mass="12465">MPVVDIEATAQDFLAALLAVRHGLGMSGDYTARLTVHPPTEIFRRSDSSLHGHFAPWDEQRVYGYRPVDGSIIGTAGRSELIASWVDIITDAVNQTGATCGLDPAAIETVLWVEE</sequence>
<evidence type="ECO:0000313" key="1">
    <source>
        <dbReference type="EMBL" id="AXH97375.1"/>
    </source>
</evidence>
<proteinExistence type="predicted"/>
<dbReference type="Proteomes" id="UP000253790">
    <property type="component" value="Chromosome"/>
</dbReference>
<name>A0A345NQR7_9MICO</name>
<organism evidence="1 2">
    <name type="scientific">Ornithinimicrobium avium</name>
    <dbReference type="NCBI Taxonomy" id="2283195"/>
    <lineage>
        <taxon>Bacteria</taxon>
        <taxon>Bacillati</taxon>
        <taxon>Actinomycetota</taxon>
        <taxon>Actinomycetes</taxon>
        <taxon>Micrococcales</taxon>
        <taxon>Ornithinimicrobiaceae</taxon>
        <taxon>Ornithinimicrobium</taxon>
    </lineage>
</organism>
<gene>
    <name evidence="1" type="ORF">DV701_15770</name>
</gene>
<dbReference type="RefSeq" id="WP_114929684.1">
    <property type="nucleotide sequence ID" value="NZ_CP031229.1"/>
</dbReference>
<dbReference type="KEGG" id="orn:DV701_15770"/>
<evidence type="ECO:0000313" key="2">
    <source>
        <dbReference type="Proteomes" id="UP000253790"/>
    </source>
</evidence>
<reference evidence="1 2" key="1">
    <citation type="submission" date="2018-07" db="EMBL/GenBank/DDBJ databases">
        <title>Complete genome sequencing of Ornithinimicrobium sp. AMA3305.</title>
        <authorList>
            <person name="Bae J.-W."/>
        </authorList>
    </citation>
    <scope>NUCLEOTIDE SEQUENCE [LARGE SCALE GENOMIC DNA]</scope>
    <source>
        <strain evidence="1 2">AMA3305</strain>
    </source>
</reference>
<keyword evidence="2" id="KW-1185">Reference proteome</keyword>
<protein>
    <submittedName>
        <fullName evidence="1">Uncharacterized protein</fullName>
    </submittedName>
</protein>
<dbReference type="EMBL" id="CP031229">
    <property type="protein sequence ID" value="AXH97375.1"/>
    <property type="molecule type" value="Genomic_DNA"/>
</dbReference>
<dbReference type="AlphaFoldDB" id="A0A345NQR7"/>
<dbReference type="OrthoDB" id="3188432at2"/>
<accession>A0A345NQR7</accession>